<organism evidence="2 3">
    <name type="scientific">Yoonia maricola</name>
    <dbReference type="NCBI Taxonomy" id="420999"/>
    <lineage>
        <taxon>Bacteria</taxon>
        <taxon>Pseudomonadati</taxon>
        <taxon>Pseudomonadota</taxon>
        <taxon>Alphaproteobacteria</taxon>
        <taxon>Rhodobacterales</taxon>
        <taxon>Paracoccaceae</taxon>
        <taxon>Yoonia</taxon>
    </lineage>
</organism>
<dbReference type="InterPro" id="IPR036514">
    <property type="entry name" value="SGNH_hydro_sf"/>
</dbReference>
<name>A0A2M8WPG1_9RHOB</name>
<evidence type="ECO:0000313" key="2">
    <source>
        <dbReference type="EMBL" id="PJI92803.1"/>
    </source>
</evidence>
<feature type="domain" description="SGNH hydrolase-type esterase" evidence="1">
    <location>
        <begin position="40"/>
        <end position="209"/>
    </location>
</feature>
<dbReference type="SUPFAM" id="SSF52266">
    <property type="entry name" value="SGNH hydrolase"/>
    <property type="match status" value="1"/>
</dbReference>
<dbReference type="GO" id="GO:0016788">
    <property type="term" value="F:hydrolase activity, acting on ester bonds"/>
    <property type="evidence" value="ECO:0007669"/>
    <property type="project" value="UniProtKB-ARBA"/>
</dbReference>
<protein>
    <submittedName>
        <fullName evidence="2">Lysophospholipase L1-like esterase</fullName>
    </submittedName>
</protein>
<evidence type="ECO:0000313" key="3">
    <source>
        <dbReference type="Proteomes" id="UP000228531"/>
    </source>
</evidence>
<sequence>MPVLLGQAVHVRTSYIELPEPTGTRSGVIGSGPPLQLLIIGDSSALGIGVATQADALLGQLTHRLGRHATVTYDLVAKTGAKTADALEWVKDLPKAKYDVVVTALGVNDVTKGVSLRRWLRQQAALFDQLTSRLDHPKIIVSGLPPIGQFPLLPHPLRWVLGRQAARFDRHLHMLAAGRPDCVALKFNMGLDESNMSADGFHPGPLVYARWADEVAQVVLTDPDLLDADLGAS</sequence>
<keyword evidence="3" id="KW-1185">Reference proteome</keyword>
<dbReference type="AlphaFoldDB" id="A0A2M8WPG1"/>
<dbReference type="Proteomes" id="UP000228531">
    <property type="component" value="Unassembled WGS sequence"/>
</dbReference>
<dbReference type="Pfam" id="PF13472">
    <property type="entry name" value="Lipase_GDSL_2"/>
    <property type="match status" value="1"/>
</dbReference>
<comment type="caution">
    <text evidence="2">The sequence shown here is derived from an EMBL/GenBank/DDBJ whole genome shotgun (WGS) entry which is preliminary data.</text>
</comment>
<proteinExistence type="predicted"/>
<reference evidence="2 3" key="1">
    <citation type="submission" date="2017-11" db="EMBL/GenBank/DDBJ databases">
        <title>Genomic Encyclopedia of Archaeal and Bacterial Type Strains, Phase II (KMG-II): From Individual Species to Whole Genera.</title>
        <authorList>
            <person name="Goeker M."/>
        </authorList>
    </citation>
    <scope>NUCLEOTIDE SEQUENCE [LARGE SCALE GENOMIC DNA]</scope>
    <source>
        <strain evidence="2 3">DSM 29128</strain>
    </source>
</reference>
<dbReference type="EMBL" id="PGTY01000001">
    <property type="protein sequence ID" value="PJI92803.1"/>
    <property type="molecule type" value="Genomic_DNA"/>
</dbReference>
<dbReference type="CDD" id="cd01836">
    <property type="entry name" value="FeeA_FeeB_like"/>
    <property type="match status" value="1"/>
</dbReference>
<dbReference type="Gene3D" id="3.40.50.1110">
    <property type="entry name" value="SGNH hydrolase"/>
    <property type="match status" value="1"/>
</dbReference>
<gene>
    <name evidence="2" type="ORF">BC777_1665</name>
</gene>
<accession>A0A2M8WPG1</accession>
<evidence type="ECO:0000259" key="1">
    <source>
        <dbReference type="Pfam" id="PF13472"/>
    </source>
</evidence>
<dbReference type="InterPro" id="IPR013830">
    <property type="entry name" value="SGNH_hydro"/>
</dbReference>